<dbReference type="PROSITE" id="PS00579">
    <property type="entry name" value="RIBOSOMAL_L29"/>
    <property type="match status" value="1"/>
</dbReference>
<proteinExistence type="inferred from homology"/>
<dbReference type="NCBIfam" id="TIGR00012">
    <property type="entry name" value="L29"/>
    <property type="match status" value="1"/>
</dbReference>
<sequence length="65" mass="7871">MNKMLNLREKDIRSLNIELLQLFREKFNLRMKLASNKIKQPHLLRRVRRNIAQVKTALNEKKSIK</sequence>
<gene>
    <name evidence="5" type="primary">rpmC</name>
    <name evidence="6" type="ORF">D9V75_02490</name>
</gene>
<dbReference type="EMBL" id="CP034861">
    <property type="protein sequence ID" value="QCI24548.1"/>
    <property type="molecule type" value="Genomic_DNA"/>
</dbReference>
<accession>A0A4D6YFK8</accession>
<dbReference type="SUPFAM" id="SSF46561">
    <property type="entry name" value="Ribosomal protein L29 (L29p)"/>
    <property type="match status" value="1"/>
</dbReference>
<evidence type="ECO:0000313" key="7">
    <source>
        <dbReference type="Proteomes" id="UP000298673"/>
    </source>
</evidence>
<dbReference type="RefSeq" id="WP_158343875.1">
    <property type="nucleotide sequence ID" value="NZ_CP034861.1"/>
</dbReference>
<dbReference type="InterPro" id="IPR036049">
    <property type="entry name" value="Ribosomal_uL29_sf"/>
</dbReference>
<dbReference type="InterPro" id="IPR001854">
    <property type="entry name" value="Ribosomal_uL29"/>
</dbReference>
<dbReference type="HAMAP" id="MF_00374">
    <property type="entry name" value="Ribosomal_uL29"/>
    <property type="match status" value="1"/>
</dbReference>
<keyword evidence="2 5" id="KW-0689">Ribosomal protein</keyword>
<protein>
    <recommendedName>
        <fullName evidence="4 5">Large ribosomal subunit protein uL29</fullName>
    </recommendedName>
</protein>
<evidence type="ECO:0000256" key="4">
    <source>
        <dbReference type="ARBA" id="ARBA00035204"/>
    </source>
</evidence>
<dbReference type="InterPro" id="IPR018254">
    <property type="entry name" value="Ribosomal_uL29_CS"/>
</dbReference>
<reference evidence="6 7" key="1">
    <citation type="submission" date="2018-12" db="EMBL/GenBank/DDBJ databases">
        <authorList>
            <person name="Chong R.A."/>
        </authorList>
    </citation>
    <scope>NUCLEOTIDE SEQUENCE [LARGE SCALE GENOMIC DNA]</scope>
    <source>
        <strain evidence="6 7">Mst</strain>
    </source>
</reference>
<reference evidence="6 7" key="2">
    <citation type="submission" date="2019-05" db="EMBL/GenBank/DDBJ databases">
        <title>Genome evolution of the obligate endosymbiont Buchnera aphidicola.</title>
        <authorList>
            <person name="Moran N.A."/>
        </authorList>
    </citation>
    <scope>NUCLEOTIDE SEQUENCE [LARGE SCALE GENOMIC DNA]</scope>
    <source>
        <strain evidence="6 7">Mst</strain>
    </source>
</reference>
<organism evidence="6 7">
    <name type="scientific">Buchnera aphidicola</name>
    <name type="common">Muscaphis stroyani</name>
    <dbReference type="NCBI Taxonomy" id="1241869"/>
    <lineage>
        <taxon>Bacteria</taxon>
        <taxon>Pseudomonadati</taxon>
        <taxon>Pseudomonadota</taxon>
        <taxon>Gammaproteobacteria</taxon>
        <taxon>Enterobacterales</taxon>
        <taxon>Erwiniaceae</taxon>
        <taxon>Buchnera</taxon>
    </lineage>
</organism>
<dbReference type="Pfam" id="PF00831">
    <property type="entry name" value="Ribosomal_L29"/>
    <property type="match status" value="1"/>
</dbReference>
<dbReference type="Gene3D" id="6.10.140.1970">
    <property type="match status" value="1"/>
</dbReference>
<dbReference type="GO" id="GO:0005840">
    <property type="term" value="C:ribosome"/>
    <property type="evidence" value="ECO:0007669"/>
    <property type="project" value="UniProtKB-KW"/>
</dbReference>
<dbReference type="OrthoDB" id="9815192at2"/>
<evidence type="ECO:0000256" key="3">
    <source>
        <dbReference type="ARBA" id="ARBA00023274"/>
    </source>
</evidence>
<dbReference type="CDD" id="cd00427">
    <property type="entry name" value="Ribosomal_L29_HIP"/>
    <property type="match status" value="1"/>
</dbReference>
<keyword evidence="3 5" id="KW-0687">Ribonucleoprotein</keyword>
<evidence type="ECO:0000256" key="1">
    <source>
        <dbReference type="ARBA" id="ARBA00009254"/>
    </source>
</evidence>
<dbReference type="AlphaFoldDB" id="A0A4D6YFK8"/>
<dbReference type="Proteomes" id="UP000298673">
    <property type="component" value="Chromosome"/>
</dbReference>
<dbReference type="GO" id="GO:0006412">
    <property type="term" value="P:translation"/>
    <property type="evidence" value="ECO:0007669"/>
    <property type="project" value="UniProtKB-UniRule"/>
</dbReference>
<name>A0A4D6YFK8_9GAMM</name>
<evidence type="ECO:0000313" key="6">
    <source>
        <dbReference type="EMBL" id="QCI24548.1"/>
    </source>
</evidence>
<evidence type="ECO:0000256" key="5">
    <source>
        <dbReference type="HAMAP-Rule" id="MF_00374"/>
    </source>
</evidence>
<dbReference type="GO" id="GO:1990904">
    <property type="term" value="C:ribonucleoprotein complex"/>
    <property type="evidence" value="ECO:0007669"/>
    <property type="project" value="UniProtKB-KW"/>
</dbReference>
<dbReference type="GO" id="GO:0003735">
    <property type="term" value="F:structural constituent of ribosome"/>
    <property type="evidence" value="ECO:0007669"/>
    <property type="project" value="InterPro"/>
</dbReference>
<evidence type="ECO:0000256" key="2">
    <source>
        <dbReference type="ARBA" id="ARBA00022980"/>
    </source>
</evidence>
<comment type="similarity">
    <text evidence="1 5">Belongs to the universal ribosomal protein uL29 family.</text>
</comment>